<proteinExistence type="predicted"/>
<gene>
    <name evidence="1" type="ORF">S01H4_50361</name>
</gene>
<accession>X1B874</accession>
<organism evidence="1">
    <name type="scientific">marine sediment metagenome</name>
    <dbReference type="NCBI Taxonomy" id="412755"/>
    <lineage>
        <taxon>unclassified sequences</taxon>
        <taxon>metagenomes</taxon>
        <taxon>ecological metagenomes</taxon>
    </lineage>
</organism>
<dbReference type="EMBL" id="BART01028590">
    <property type="protein sequence ID" value="GAG91320.1"/>
    <property type="molecule type" value="Genomic_DNA"/>
</dbReference>
<sequence length="92" mass="9669">MIRAAILCLFSIAGSIAPAFAHNPFLEPARPQQTAQADVALATPIGDPAFASEAIYGRLGQPDEVDLYRFTPSGSDPLPFSVLVPVRSSLSA</sequence>
<reference evidence="1" key="1">
    <citation type="journal article" date="2014" name="Front. Microbiol.">
        <title>High frequency of phylogenetically diverse reductive dehalogenase-homologous genes in deep subseafloor sedimentary metagenomes.</title>
        <authorList>
            <person name="Kawai M."/>
            <person name="Futagami T."/>
            <person name="Toyoda A."/>
            <person name="Takaki Y."/>
            <person name="Nishi S."/>
            <person name="Hori S."/>
            <person name="Arai W."/>
            <person name="Tsubouchi T."/>
            <person name="Morono Y."/>
            <person name="Uchiyama I."/>
            <person name="Ito T."/>
            <person name="Fujiyama A."/>
            <person name="Inagaki F."/>
            <person name="Takami H."/>
        </authorList>
    </citation>
    <scope>NUCLEOTIDE SEQUENCE</scope>
    <source>
        <strain evidence="1">Expedition CK06-06</strain>
    </source>
</reference>
<dbReference type="AlphaFoldDB" id="X1B874"/>
<name>X1B874_9ZZZZ</name>
<evidence type="ECO:0000313" key="1">
    <source>
        <dbReference type="EMBL" id="GAG91320.1"/>
    </source>
</evidence>
<feature type="non-terminal residue" evidence="1">
    <location>
        <position position="92"/>
    </location>
</feature>
<protein>
    <submittedName>
        <fullName evidence="1">Uncharacterized protein</fullName>
    </submittedName>
</protein>
<comment type="caution">
    <text evidence="1">The sequence shown here is derived from an EMBL/GenBank/DDBJ whole genome shotgun (WGS) entry which is preliminary data.</text>
</comment>